<evidence type="ECO:0000256" key="1">
    <source>
        <dbReference type="ARBA" id="ARBA00009589"/>
    </source>
</evidence>
<dbReference type="Gene3D" id="3.40.50.1000">
    <property type="entry name" value="HAD superfamily/HAD-like"/>
    <property type="match status" value="1"/>
</dbReference>
<organism evidence="2 3">
    <name type="scientific">Parabacteroides distasonis</name>
    <dbReference type="NCBI Taxonomy" id="823"/>
    <lineage>
        <taxon>Bacteria</taxon>
        <taxon>Pseudomonadati</taxon>
        <taxon>Bacteroidota</taxon>
        <taxon>Bacteroidia</taxon>
        <taxon>Bacteroidales</taxon>
        <taxon>Tannerellaceae</taxon>
        <taxon>Parabacteroides</taxon>
    </lineage>
</organism>
<dbReference type="Proteomes" id="UP000463337">
    <property type="component" value="Unassembled WGS sequence"/>
</dbReference>
<protein>
    <submittedName>
        <fullName evidence="2">Uncharacterized protein</fullName>
    </submittedName>
</protein>
<sequence>MSLKYFYLDFDGLGSNWQDYVLKHHFPEFKSIEELNQHPDRAELIKGVYEREPRLFRNLPPIEKYGQLLSHLTKRCVNWMILTAAGSDHPCYHTAREDKLHHIRHNFGVSSDKVIVARTSENKILYSGVGKVLVDDFSRNCREWESVGGQSILVEANNYDIDDLIKRVDEIIDNT</sequence>
<dbReference type="Pfam" id="PF06941">
    <property type="entry name" value="NT5C"/>
    <property type="match status" value="1"/>
</dbReference>
<dbReference type="InterPro" id="IPR036412">
    <property type="entry name" value="HAD-like_sf"/>
</dbReference>
<dbReference type="InterPro" id="IPR010708">
    <property type="entry name" value="5'(3')-deoxyribonucleotidase"/>
</dbReference>
<dbReference type="InterPro" id="IPR023214">
    <property type="entry name" value="HAD_sf"/>
</dbReference>
<dbReference type="GO" id="GO:0009264">
    <property type="term" value="P:deoxyribonucleotide catabolic process"/>
    <property type="evidence" value="ECO:0007669"/>
    <property type="project" value="InterPro"/>
</dbReference>
<dbReference type="AlphaFoldDB" id="A0A7K0GNH5"/>
<dbReference type="EMBL" id="WKLT01000106">
    <property type="protein sequence ID" value="MRY60719.1"/>
    <property type="molecule type" value="Genomic_DNA"/>
</dbReference>
<reference evidence="2 3" key="1">
    <citation type="journal article" date="2019" name="Nat. Med.">
        <title>A library of human gut bacterial isolates paired with longitudinal multiomics data enables mechanistic microbiome research.</title>
        <authorList>
            <person name="Poyet M."/>
            <person name="Groussin M."/>
            <person name="Gibbons S.M."/>
            <person name="Avila-Pacheco J."/>
            <person name="Jiang X."/>
            <person name="Kearney S.M."/>
            <person name="Perrotta A.R."/>
            <person name="Berdy B."/>
            <person name="Zhao S."/>
            <person name="Lieberman T.D."/>
            <person name="Swanson P.K."/>
            <person name="Smith M."/>
            <person name="Roesemann S."/>
            <person name="Alexander J.E."/>
            <person name="Rich S.A."/>
            <person name="Livny J."/>
            <person name="Vlamakis H."/>
            <person name="Clish C."/>
            <person name="Bullock K."/>
            <person name="Deik A."/>
            <person name="Scott J."/>
            <person name="Pierce K.A."/>
            <person name="Xavier R.J."/>
            <person name="Alm E.J."/>
        </authorList>
    </citation>
    <scope>NUCLEOTIDE SEQUENCE [LARGE SCALE GENOMIC DNA]</scope>
    <source>
        <strain evidence="2 3">BIOML-A41</strain>
    </source>
</reference>
<dbReference type="SUPFAM" id="SSF56784">
    <property type="entry name" value="HAD-like"/>
    <property type="match status" value="1"/>
</dbReference>
<name>A0A7K0GNH5_PARDI</name>
<dbReference type="GO" id="GO:0008253">
    <property type="term" value="F:5'-nucleotidase activity"/>
    <property type="evidence" value="ECO:0007669"/>
    <property type="project" value="InterPro"/>
</dbReference>
<proteinExistence type="inferred from homology"/>
<gene>
    <name evidence="2" type="ORF">GKD59_23120</name>
</gene>
<comment type="similarity">
    <text evidence="1">Belongs to the 5'(3')-deoxyribonucleotidase family.</text>
</comment>
<comment type="caution">
    <text evidence="2">The sequence shown here is derived from an EMBL/GenBank/DDBJ whole genome shotgun (WGS) entry which is preliminary data.</text>
</comment>
<accession>A0A7K0GNH5</accession>
<evidence type="ECO:0000313" key="2">
    <source>
        <dbReference type="EMBL" id="MRY60719.1"/>
    </source>
</evidence>
<evidence type="ECO:0000313" key="3">
    <source>
        <dbReference type="Proteomes" id="UP000463337"/>
    </source>
</evidence>